<reference evidence="2 4" key="2">
    <citation type="journal article" date="2013" name="Nature">
        <title>Insights into bilaterian evolution from three spiralian genomes.</title>
        <authorList>
            <person name="Simakov O."/>
            <person name="Marletaz F."/>
            <person name="Cho S.J."/>
            <person name="Edsinger-Gonzales E."/>
            <person name="Havlak P."/>
            <person name="Hellsten U."/>
            <person name="Kuo D.H."/>
            <person name="Larsson T."/>
            <person name="Lv J."/>
            <person name="Arendt D."/>
            <person name="Savage R."/>
            <person name="Osoegawa K."/>
            <person name="de Jong P."/>
            <person name="Grimwood J."/>
            <person name="Chapman J.A."/>
            <person name="Shapiro H."/>
            <person name="Aerts A."/>
            <person name="Otillar R.P."/>
            <person name="Terry A.Y."/>
            <person name="Boore J.L."/>
            <person name="Grigoriev I.V."/>
            <person name="Lindberg D.R."/>
            <person name="Seaver E.C."/>
            <person name="Weisblat D.A."/>
            <person name="Putnam N.H."/>
            <person name="Rokhsar D.S."/>
        </authorList>
    </citation>
    <scope>NUCLEOTIDE SEQUENCE</scope>
</reference>
<dbReference type="Proteomes" id="UP000015101">
    <property type="component" value="Unassembled WGS sequence"/>
</dbReference>
<evidence type="ECO:0000256" key="1">
    <source>
        <dbReference type="SAM" id="MobiDB-lite"/>
    </source>
</evidence>
<dbReference type="Pfam" id="PF03645">
    <property type="entry name" value="Tctex-1"/>
    <property type="match status" value="1"/>
</dbReference>
<name>T1EUG0_HELRO</name>
<dbReference type="GO" id="GO:0007018">
    <property type="term" value="P:microtubule-based movement"/>
    <property type="evidence" value="ECO:0000318"/>
    <property type="project" value="GO_Central"/>
</dbReference>
<dbReference type="GO" id="GO:0005737">
    <property type="term" value="C:cytoplasm"/>
    <property type="evidence" value="ECO:0000318"/>
    <property type="project" value="GO_Central"/>
</dbReference>
<dbReference type="AlphaFoldDB" id="T1EUG0"/>
<dbReference type="CDD" id="cd21451">
    <property type="entry name" value="DLC-like_TCTEX1D"/>
    <property type="match status" value="1"/>
</dbReference>
<evidence type="ECO:0000313" key="3">
    <source>
        <dbReference type="EnsemblMetazoa" id="HelroP163766"/>
    </source>
</evidence>
<reference evidence="4" key="1">
    <citation type="submission" date="2012-12" db="EMBL/GenBank/DDBJ databases">
        <authorList>
            <person name="Hellsten U."/>
            <person name="Grimwood J."/>
            <person name="Chapman J.A."/>
            <person name="Shapiro H."/>
            <person name="Aerts A."/>
            <person name="Otillar R.P."/>
            <person name="Terry A.Y."/>
            <person name="Boore J.L."/>
            <person name="Simakov O."/>
            <person name="Marletaz F."/>
            <person name="Cho S.-J."/>
            <person name="Edsinger-Gonzales E."/>
            <person name="Havlak P."/>
            <person name="Kuo D.-H."/>
            <person name="Larsson T."/>
            <person name="Lv J."/>
            <person name="Arendt D."/>
            <person name="Savage R."/>
            <person name="Osoegawa K."/>
            <person name="de Jong P."/>
            <person name="Lindberg D.R."/>
            <person name="Seaver E.C."/>
            <person name="Weisblat D.A."/>
            <person name="Putnam N.H."/>
            <person name="Grigoriev I.V."/>
            <person name="Rokhsar D.S."/>
        </authorList>
    </citation>
    <scope>NUCLEOTIDE SEQUENCE</scope>
</reference>
<feature type="compositionally biased region" description="Polar residues" evidence="1">
    <location>
        <begin position="1"/>
        <end position="17"/>
    </location>
</feature>
<feature type="region of interest" description="Disordered" evidence="1">
    <location>
        <begin position="1"/>
        <end position="20"/>
    </location>
</feature>
<dbReference type="InParanoid" id="T1EUG0"/>
<keyword evidence="4" id="KW-1185">Reference proteome</keyword>
<dbReference type="EMBL" id="KB097495">
    <property type="protein sequence ID" value="ESN96671.1"/>
    <property type="molecule type" value="Genomic_DNA"/>
</dbReference>
<dbReference type="RefSeq" id="XP_009025794.1">
    <property type="nucleotide sequence ID" value="XM_009027546.1"/>
</dbReference>
<dbReference type="EMBL" id="AMQM01001447">
    <property type="status" value="NOT_ANNOTATED_CDS"/>
    <property type="molecule type" value="Genomic_DNA"/>
</dbReference>
<dbReference type="STRING" id="6412.T1EUG0"/>
<evidence type="ECO:0000313" key="4">
    <source>
        <dbReference type="Proteomes" id="UP000015101"/>
    </source>
</evidence>
<dbReference type="GO" id="GO:0045505">
    <property type="term" value="F:dynein intermediate chain binding"/>
    <property type="evidence" value="ECO:0000318"/>
    <property type="project" value="GO_Central"/>
</dbReference>
<gene>
    <name evidence="3" type="primary">20200210</name>
    <name evidence="2" type="ORF">HELRODRAFT_163766</name>
</gene>
<dbReference type="CTD" id="20200210"/>
<organism evidence="3 4">
    <name type="scientific">Helobdella robusta</name>
    <name type="common">Californian leech</name>
    <dbReference type="NCBI Taxonomy" id="6412"/>
    <lineage>
        <taxon>Eukaryota</taxon>
        <taxon>Metazoa</taxon>
        <taxon>Spiralia</taxon>
        <taxon>Lophotrochozoa</taxon>
        <taxon>Annelida</taxon>
        <taxon>Clitellata</taxon>
        <taxon>Hirudinea</taxon>
        <taxon>Rhynchobdellida</taxon>
        <taxon>Glossiphoniidae</taxon>
        <taxon>Helobdella</taxon>
    </lineage>
</organism>
<evidence type="ECO:0000313" key="2">
    <source>
        <dbReference type="EMBL" id="ESN96671.1"/>
    </source>
</evidence>
<dbReference type="KEGG" id="hro:HELRODRAFT_163766"/>
<reference evidence="3" key="3">
    <citation type="submission" date="2015-06" db="UniProtKB">
        <authorList>
            <consortium name="EnsemblMetazoa"/>
        </authorList>
    </citation>
    <scope>IDENTIFICATION</scope>
</reference>
<dbReference type="OrthoDB" id="10260741at2759"/>
<dbReference type="GeneID" id="20200210"/>
<dbReference type="HOGENOM" id="CLU_1654041_0_0_1"/>
<accession>T1EUG0</accession>
<proteinExistence type="predicted"/>
<sequence>MPSRRTSIAQDSQSNYNLPHHYNSRRVSLRRTSLAHSLRTEWSHNQQMIGRTLVRYENTYRLEPCRKPQFATVEQSLKKFLDDRLAILSTSTANTTTSARAVDNTCDINSMFVARRLADEVRQYVKSFDYPRYKIICFVAIGQDIGQGIQIFLLNLEKVQ</sequence>
<dbReference type="InterPro" id="IPR005334">
    <property type="entry name" value="Tctex-1-like"/>
</dbReference>
<dbReference type="EnsemblMetazoa" id="HelroT163766">
    <property type="protein sequence ID" value="HelroP163766"/>
    <property type="gene ID" value="HelroG163766"/>
</dbReference>
<dbReference type="GO" id="GO:0005868">
    <property type="term" value="C:cytoplasmic dynein complex"/>
    <property type="evidence" value="ECO:0000318"/>
    <property type="project" value="GO_Central"/>
</dbReference>
<protein>
    <submittedName>
        <fullName evidence="2 3">Uncharacterized protein</fullName>
    </submittedName>
</protein>